<feature type="region of interest" description="Disordered" evidence="1">
    <location>
        <begin position="134"/>
        <end position="156"/>
    </location>
</feature>
<gene>
    <name evidence="2" type="ORF">MNBD_GAMMA14-1062</name>
</gene>
<sequence>MEDGEATLLEIPETSTHAKEFLQIRDQLSDIDREAVKKSFHKLVSPKGRFCSRCHAPENEGYLPFRELGFSEQRIESLTNLNIIGIVQKYREFYMPNLFIGDKSLPDVNILLGPDHSEAINGVDEKTMRDDPRAWWRKTFEKPGAKDNDKNKTGNK</sequence>
<evidence type="ECO:0000256" key="1">
    <source>
        <dbReference type="SAM" id="MobiDB-lite"/>
    </source>
</evidence>
<evidence type="ECO:0000313" key="2">
    <source>
        <dbReference type="EMBL" id="VAW81811.1"/>
    </source>
</evidence>
<organism evidence="2">
    <name type="scientific">hydrothermal vent metagenome</name>
    <dbReference type="NCBI Taxonomy" id="652676"/>
    <lineage>
        <taxon>unclassified sequences</taxon>
        <taxon>metagenomes</taxon>
        <taxon>ecological metagenomes</taxon>
    </lineage>
</organism>
<dbReference type="EMBL" id="UOFM01000428">
    <property type="protein sequence ID" value="VAW81811.1"/>
    <property type="molecule type" value="Genomic_DNA"/>
</dbReference>
<proteinExistence type="predicted"/>
<reference evidence="2" key="1">
    <citation type="submission" date="2018-06" db="EMBL/GenBank/DDBJ databases">
        <authorList>
            <person name="Zhirakovskaya E."/>
        </authorList>
    </citation>
    <scope>NUCLEOTIDE SEQUENCE</scope>
</reference>
<dbReference type="AlphaFoldDB" id="A0A3B0YQV0"/>
<name>A0A3B0YQV0_9ZZZZ</name>
<protein>
    <submittedName>
        <fullName evidence="2">Uncharacterized protein</fullName>
    </submittedName>
</protein>
<accession>A0A3B0YQV0</accession>